<evidence type="ECO:0000256" key="5">
    <source>
        <dbReference type="ARBA" id="ARBA00022842"/>
    </source>
</evidence>
<dbReference type="AlphaFoldDB" id="A0A917S2W7"/>
<evidence type="ECO:0000256" key="1">
    <source>
        <dbReference type="ARBA" id="ARBA00022516"/>
    </source>
</evidence>
<feature type="binding site" evidence="8">
    <location>
        <position position="57"/>
    </location>
    <ligand>
        <name>Mg(2+)</name>
        <dbReference type="ChEBI" id="CHEBI:18420"/>
    </ligand>
</feature>
<comment type="function">
    <text evidence="8">Transfers the 4'-phosphopantetheine moiety from coenzyme A to a Ser of acyl-carrier-protein.</text>
</comment>
<keyword evidence="5 8" id="KW-0460">Magnesium</keyword>
<keyword evidence="11" id="KW-1185">Reference proteome</keyword>
<accession>A0A917S2W7</accession>
<dbReference type="Gene3D" id="3.90.470.20">
    <property type="entry name" value="4'-phosphopantetheinyl transferase domain"/>
    <property type="match status" value="1"/>
</dbReference>
<dbReference type="Pfam" id="PF01648">
    <property type="entry name" value="ACPS"/>
    <property type="match status" value="1"/>
</dbReference>
<evidence type="ECO:0000313" key="10">
    <source>
        <dbReference type="EMBL" id="GGL52954.1"/>
    </source>
</evidence>
<dbReference type="EMBL" id="BMOK01000005">
    <property type="protein sequence ID" value="GGL52954.1"/>
    <property type="molecule type" value="Genomic_DNA"/>
</dbReference>
<keyword evidence="6 8" id="KW-0443">Lipid metabolism</keyword>
<name>A0A917S2W7_9BACL</name>
<feature type="binding site" evidence="8">
    <location>
        <position position="8"/>
    </location>
    <ligand>
        <name>Mg(2+)</name>
        <dbReference type="ChEBI" id="CHEBI:18420"/>
    </ligand>
</feature>
<dbReference type="InterPro" id="IPR002582">
    <property type="entry name" value="ACPS"/>
</dbReference>
<dbReference type="HAMAP" id="MF_00101">
    <property type="entry name" value="AcpS"/>
    <property type="match status" value="1"/>
</dbReference>
<evidence type="ECO:0000256" key="4">
    <source>
        <dbReference type="ARBA" id="ARBA00022832"/>
    </source>
</evidence>
<feature type="domain" description="4'-phosphopantetheinyl transferase" evidence="9">
    <location>
        <begin position="4"/>
        <end position="89"/>
    </location>
</feature>
<dbReference type="InterPro" id="IPR008278">
    <property type="entry name" value="4-PPantetheinyl_Trfase_dom"/>
</dbReference>
<evidence type="ECO:0000256" key="3">
    <source>
        <dbReference type="ARBA" id="ARBA00022723"/>
    </source>
</evidence>
<dbReference type="GO" id="GO:0008897">
    <property type="term" value="F:holo-[acyl-carrier-protein] synthase activity"/>
    <property type="evidence" value="ECO:0007669"/>
    <property type="project" value="UniProtKB-UniRule"/>
</dbReference>
<evidence type="ECO:0000259" key="9">
    <source>
        <dbReference type="Pfam" id="PF01648"/>
    </source>
</evidence>
<dbReference type="SUPFAM" id="SSF56214">
    <property type="entry name" value="4'-phosphopantetheinyl transferase"/>
    <property type="match status" value="1"/>
</dbReference>
<comment type="subcellular location">
    <subcellularLocation>
        <location evidence="8">Cytoplasm</location>
    </subcellularLocation>
</comment>
<evidence type="ECO:0000256" key="8">
    <source>
        <dbReference type="HAMAP-Rule" id="MF_00101"/>
    </source>
</evidence>
<comment type="cofactor">
    <cofactor evidence="8">
        <name>Mg(2+)</name>
        <dbReference type="ChEBI" id="CHEBI:18420"/>
    </cofactor>
</comment>
<keyword evidence="1 8" id="KW-0444">Lipid biosynthesis</keyword>
<evidence type="ECO:0000313" key="11">
    <source>
        <dbReference type="Proteomes" id="UP000654670"/>
    </source>
</evidence>
<sequence>MITGIGIDVTEINRMMKHIHDEAFISRILTPEERKQYSPLGTKRKAEFLAGRFSAKEAYAKAKGTGLGANLSFQDLTVLNNSLGCPVLKDRTSPGTVIHVSITHTGTVAASVAIIESQSC</sequence>
<protein>
    <recommendedName>
        <fullName evidence="8">Holo-[acyl-carrier-protein] synthase</fullName>
        <shortName evidence="8">Holo-ACP synthase</shortName>
        <ecNumber evidence="8">2.7.8.7</ecNumber>
    </recommendedName>
    <alternativeName>
        <fullName evidence="8">4'-phosphopantetheinyl transferase AcpS</fullName>
    </alternativeName>
</protein>
<evidence type="ECO:0000256" key="6">
    <source>
        <dbReference type="ARBA" id="ARBA00023098"/>
    </source>
</evidence>
<proteinExistence type="inferred from homology"/>
<comment type="catalytic activity">
    <reaction evidence="8">
        <text>apo-[ACP] + CoA = holo-[ACP] + adenosine 3',5'-bisphosphate + H(+)</text>
        <dbReference type="Rhea" id="RHEA:12068"/>
        <dbReference type="Rhea" id="RHEA-COMP:9685"/>
        <dbReference type="Rhea" id="RHEA-COMP:9690"/>
        <dbReference type="ChEBI" id="CHEBI:15378"/>
        <dbReference type="ChEBI" id="CHEBI:29999"/>
        <dbReference type="ChEBI" id="CHEBI:57287"/>
        <dbReference type="ChEBI" id="CHEBI:58343"/>
        <dbReference type="ChEBI" id="CHEBI:64479"/>
        <dbReference type="EC" id="2.7.8.7"/>
    </reaction>
</comment>
<keyword evidence="8" id="KW-0963">Cytoplasm</keyword>
<reference evidence="10" key="2">
    <citation type="submission" date="2020-09" db="EMBL/GenBank/DDBJ databases">
        <authorList>
            <person name="Sun Q."/>
            <person name="Ohkuma M."/>
        </authorList>
    </citation>
    <scope>NUCLEOTIDE SEQUENCE</scope>
    <source>
        <strain evidence="10">JCM 15325</strain>
    </source>
</reference>
<evidence type="ECO:0000256" key="2">
    <source>
        <dbReference type="ARBA" id="ARBA00022679"/>
    </source>
</evidence>
<dbReference type="GO" id="GO:0006633">
    <property type="term" value="P:fatty acid biosynthetic process"/>
    <property type="evidence" value="ECO:0007669"/>
    <property type="project" value="UniProtKB-UniRule"/>
</dbReference>
<organism evidence="10 11">
    <name type="scientific">Sporolactobacillus putidus</name>
    <dbReference type="NCBI Taxonomy" id="492735"/>
    <lineage>
        <taxon>Bacteria</taxon>
        <taxon>Bacillati</taxon>
        <taxon>Bacillota</taxon>
        <taxon>Bacilli</taxon>
        <taxon>Bacillales</taxon>
        <taxon>Sporolactobacillaceae</taxon>
        <taxon>Sporolactobacillus</taxon>
    </lineage>
</organism>
<keyword evidence="4 8" id="KW-0276">Fatty acid metabolism</keyword>
<dbReference type="NCBIfam" id="TIGR00556">
    <property type="entry name" value="pantethn_trn"/>
    <property type="match status" value="1"/>
</dbReference>
<dbReference type="RefSeq" id="WP_188802594.1">
    <property type="nucleotide sequence ID" value="NZ_BMOK01000005.1"/>
</dbReference>
<gene>
    <name evidence="8 10" type="primary">acpS</name>
    <name evidence="10" type="ORF">GCM10007968_16250</name>
</gene>
<comment type="caution">
    <text evidence="10">The sequence shown here is derived from an EMBL/GenBank/DDBJ whole genome shotgun (WGS) entry which is preliminary data.</text>
</comment>
<dbReference type="NCBIfam" id="TIGR00516">
    <property type="entry name" value="acpS"/>
    <property type="match status" value="1"/>
</dbReference>
<keyword evidence="2 8" id="KW-0808">Transferase</keyword>
<reference evidence="10" key="1">
    <citation type="journal article" date="2014" name="Int. J. Syst. Evol. Microbiol.">
        <title>Complete genome sequence of Corynebacterium casei LMG S-19264T (=DSM 44701T), isolated from a smear-ripened cheese.</title>
        <authorList>
            <consortium name="US DOE Joint Genome Institute (JGI-PGF)"/>
            <person name="Walter F."/>
            <person name="Albersmeier A."/>
            <person name="Kalinowski J."/>
            <person name="Ruckert C."/>
        </authorList>
    </citation>
    <scope>NUCLEOTIDE SEQUENCE</scope>
    <source>
        <strain evidence="10">JCM 15325</strain>
    </source>
</reference>
<dbReference type="GO" id="GO:0005737">
    <property type="term" value="C:cytoplasm"/>
    <property type="evidence" value="ECO:0007669"/>
    <property type="project" value="UniProtKB-SubCell"/>
</dbReference>
<dbReference type="InterPro" id="IPR037143">
    <property type="entry name" value="4-PPantetheinyl_Trfase_dom_sf"/>
</dbReference>
<dbReference type="Proteomes" id="UP000654670">
    <property type="component" value="Unassembled WGS sequence"/>
</dbReference>
<comment type="similarity">
    <text evidence="8">Belongs to the P-Pant transferase superfamily. AcpS family.</text>
</comment>
<keyword evidence="3 8" id="KW-0479">Metal-binding</keyword>
<dbReference type="GO" id="GO:0000287">
    <property type="term" value="F:magnesium ion binding"/>
    <property type="evidence" value="ECO:0007669"/>
    <property type="project" value="UniProtKB-UniRule"/>
</dbReference>
<dbReference type="EC" id="2.7.8.7" evidence="8"/>
<keyword evidence="7 8" id="KW-0275">Fatty acid biosynthesis</keyword>
<dbReference type="InterPro" id="IPR004568">
    <property type="entry name" value="Ppantetheine-prot_Trfase_dom"/>
</dbReference>
<evidence type="ECO:0000256" key="7">
    <source>
        <dbReference type="ARBA" id="ARBA00023160"/>
    </source>
</evidence>